<evidence type="ECO:0000313" key="5">
    <source>
        <dbReference type="Proteomes" id="UP000294558"/>
    </source>
</evidence>
<dbReference type="Gene3D" id="3.40.50.1820">
    <property type="entry name" value="alpha/beta hydrolase"/>
    <property type="match status" value="1"/>
</dbReference>
<dbReference type="InterPro" id="IPR029058">
    <property type="entry name" value="AB_hydrolase_fold"/>
</dbReference>
<dbReference type="InterPro" id="IPR013094">
    <property type="entry name" value="AB_hydrolase_3"/>
</dbReference>
<dbReference type="Pfam" id="PF07859">
    <property type="entry name" value="Abhydrolase_3"/>
    <property type="match status" value="1"/>
</dbReference>
<dbReference type="GO" id="GO:0016787">
    <property type="term" value="F:hydrolase activity"/>
    <property type="evidence" value="ECO:0007669"/>
    <property type="project" value="UniProtKB-KW"/>
</dbReference>
<dbReference type="EMBL" id="SOAU01000001">
    <property type="protein sequence ID" value="TDT16406.1"/>
    <property type="molecule type" value="Genomic_DNA"/>
</dbReference>
<dbReference type="InterPro" id="IPR050300">
    <property type="entry name" value="GDXG_lipolytic_enzyme"/>
</dbReference>
<organism evidence="4 5">
    <name type="scientific">Ilumatobacter fluminis</name>
    <dbReference type="NCBI Taxonomy" id="467091"/>
    <lineage>
        <taxon>Bacteria</taxon>
        <taxon>Bacillati</taxon>
        <taxon>Actinomycetota</taxon>
        <taxon>Acidimicrobiia</taxon>
        <taxon>Acidimicrobiales</taxon>
        <taxon>Ilumatobacteraceae</taxon>
        <taxon>Ilumatobacter</taxon>
    </lineage>
</organism>
<dbReference type="PANTHER" id="PTHR48081">
    <property type="entry name" value="AB HYDROLASE SUPERFAMILY PROTEIN C4A8.06C"/>
    <property type="match status" value="1"/>
</dbReference>
<dbReference type="SUPFAM" id="SSF53474">
    <property type="entry name" value="alpha/beta-Hydrolases"/>
    <property type="match status" value="1"/>
</dbReference>
<feature type="domain" description="Alpha/beta hydrolase fold-3" evidence="3">
    <location>
        <begin position="105"/>
        <end position="312"/>
    </location>
</feature>
<gene>
    <name evidence="4" type="ORF">BDK89_1996</name>
</gene>
<name>A0A4R7I1E4_9ACTN</name>
<dbReference type="PANTHER" id="PTHR48081:SF8">
    <property type="entry name" value="ALPHA_BETA HYDROLASE FOLD-3 DOMAIN-CONTAINING PROTEIN-RELATED"/>
    <property type="match status" value="1"/>
</dbReference>
<evidence type="ECO:0000256" key="1">
    <source>
        <dbReference type="ARBA" id="ARBA00022801"/>
    </source>
</evidence>
<feature type="region of interest" description="Disordered" evidence="2">
    <location>
        <begin position="1"/>
        <end position="26"/>
    </location>
</feature>
<reference evidence="4 5" key="1">
    <citation type="submission" date="2019-03" db="EMBL/GenBank/DDBJ databases">
        <title>Sequencing the genomes of 1000 actinobacteria strains.</title>
        <authorList>
            <person name="Klenk H.-P."/>
        </authorList>
    </citation>
    <scope>NUCLEOTIDE SEQUENCE [LARGE SCALE GENOMIC DNA]</scope>
    <source>
        <strain evidence="4 5">DSM 18936</strain>
    </source>
</reference>
<sequence length="339" mass="36458">MWNPGGMDAATHEPNPATDPGVAVRPEFDPELRGGLALVGGMFPPTITPDLVDFMRTSYAGPPVADLLEGRRITVCDETFAGHRGDEVVGSVFTADGAVGARPTVLFLHSGGLMFGDRFSGLDRVIDWVERWAVTLVTVEYRLAPEHPDPYAREDCYAALEWLASDADRLDVDPDRIMVAGASAGGGLAAGLALAARDRDGPPVCAQLLDYPMLDDRGRTVSTTQFDGIGVWDRVSNETAWRASLGDRYQTDDVSIYAAPARATDLSGLPPAFIDVGSAEIFRDEAIEYATALWRAGGSAELHVWPGGFHAFDIFAPHATLSRGMIATRDAWVARVLID</sequence>
<comment type="caution">
    <text evidence="4">The sequence shown here is derived from an EMBL/GenBank/DDBJ whole genome shotgun (WGS) entry which is preliminary data.</text>
</comment>
<keyword evidence="5" id="KW-1185">Reference proteome</keyword>
<protein>
    <submittedName>
        <fullName evidence="4">Acetyl esterase/lipase</fullName>
    </submittedName>
</protein>
<evidence type="ECO:0000313" key="4">
    <source>
        <dbReference type="EMBL" id="TDT16406.1"/>
    </source>
</evidence>
<dbReference type="Proteomes" id="UP000294558">
    <property type="component" value="Unassembled WGS sequence"/>
</dbReference>
<dbReference type="AlphaFoldDB" id="A0A4R7I1E4"/>
<proteinExistence type="predicted"/>
<evidence type="ECO:0000256" key="2">
    <source>
        <dbReference type="SAM" id="MobiDB-lite"/>
    </source>
</evidence>
<evidence type="ECO:0000259" key="3">
    <source>
        <dbReference type="Pfam" id="PF07859"/>
    </source>
</evidence>
<accession>A0A4R7I1E4</accession>
<keyword evidence="1" id="KW-0378">Hydrolase</keyword>